<accession>A0A4Q2UD77</accession>
<feature type="region of interest" description="Disordered" evidence="1">
    <location>
        <begin position="737"/>
        <end position="788"/>
    </location>
</feature>
<dbReference type="AlphaFoldDB" id="A0A4Q2UD77"/>
<dbReference type="Proteomes" id="UP000290407">
    <property type="component" value="Unassembled WGS sequence"/>
</dbReference>
<feature type="non-terminal residue" evidence="2">
    <location>
        <position position="1"/>
    </location>
</feature>
<feature type="compositionally biased region" description="Basic and acidic residues" evidence="1">
    <location>
        <begin position="82"/>
        <end position="94"/>
    </location>
</feature>
<dbReference type="Pfam" id="PF13155">
    <property type="entry name" value="Toprim_2"/>
    <property type="match status" value="1"/>
</dbReference>
<organism evidence="2 3">
    <name type="scientific">Spirosoma sordidisoli</name>
    <dbReference type="NCBI Taxonomy" id="2502893"/>
    <lineage>
        <taxon>Bacteria</taxon>
        <taxon>Pseudomonadati</taxon>
        <taxon>Bacteroidota</taxon>
        <taxon>Cytophagia</taxon>
        <taxon>Cytophagales</taxon>
        <taxon>Cytophagaceae</taxon>
        <taxon>Spirosoma</taxon>
    </lineage>
</organism>
<keyword evidence="3" id="KW-1185">Reference proteome</keyword>
<name>A0A4Q2UD77_9BACT</name>
<comment type="caution">
    <text evidence="2">The sequence shown here is derived from an EMBL/GenBank/DDBJ whole genome shotgun (WGS) entry which is preliminary data.</text>
</comment>
<feature type="region of interest" description="Disordered" evidence="1">
    <location>
        <begin position="47"/>
        <end position="94"/>
    </location>
</feature>
<dbReference type="RefSeq" id="WP_129606281.1">
    <property type="nucleotide sequence ID" value="NZ_SBLB01000012.1"/>
</dbReference>
<evidence type="ECO:0000256" key="1">
    <source>
        <dbReference type="SAM" id="MobiDB-lite"/>
    </source>
</evidence>
<evidence type="ECO:0008006" key="4">
    <source>
        <dbReference type="Google" id="ProtNLM"/>
    </source>
</evidence>
<protein>
    <recommendedName>
        <fullName evidence="4">Toprim domain-containing protein</fullName>
    </recommendedName>
</protein>
<proteinExistence type="predicted"/>
<evidence type="ECO:0000313" key="3">
    <source>
        <dbReference type="Proteomes" id="UP000290407"/>
    </source>
</evidence>
<reference evidence="2 3" key="1">
    <citation type="submission" date="2019-01" db="EMBL/GenBank/DDBJ databases">
        <title>Spirosoma flava sp. nov., a propanil-degrading bacterium isolated from herbicide-contaminated soil.</title>
        <authorList>
            <person name="Zhang L."/>
            <person name="Jiang J.-D."/>
        </authorList>
    </citation>
    <scope>NUCLEOTIDE SEQUENCE [LARGE SCALE GENOMIC DNA]</scope>
    <source>
        <strain evidence="2 3">TY50</strain>
    </source>
</reference>
<dbReference type="EMBL" id="SBLB01000012">
    <property type="protein sequence ID" value="RYC66776.1"/>
    <property type="molecule type" value="Genomic_DNA"/>
</dbReference>
<evidence type="ECO:0000313" key="2">
    <source>
        <dbReference type="EMBL" id="RYC66776.1"/>
    </source>
</evidence>
<gene>
    <name evidence="2" type="ORF">EQG79_28510</name>
</gene>
<sequence>TNRGKLDGSVAYRQLAVPDLYQNVRESTAYHKAWNIQTLEKYADDRRIDLSPNGTQRTAPTGMKEEAEVSKATKPNQPTDAKTTEGDTPTKPRTEKLVRDFEAIKRDLDLEVVLQDYGFQLDTKKSKPSDEWLIYERGEKNAKERLAVYTGDKYGQKMFVDMNDQRGWRGDVIKFLERVENGIYRNVFKAVDRIMASADYTLQKTVTAPLKQVKDALIDTKLREKDLHSRYAIAPLTDTRYLEGRSLHKDVLFSPEFDGRIKNISYTSDKGTTHHNTAFPMYAQDGHLVSMDIRNERFKSFPSGERGEAIWHSNRFYELTMPLAMHGRNDLPVGTIGTVHRPRTDTISFDFVEEGVARQVQLPIESARNAFKEVQAQRILVAESAIDALSFKQLNPEAEGERRFYMATGGQPGSRQMGFIQKVLDRNPEAQFVIAQDGDNAGLRFAINYLGLTHPAADPALRIKPEIAYSGPNLPPNPLANVLGPKFAFDPEVKTFSDVLKRFDVADGTLSEGHKLAINHQARFKEIMPDDYVKVSVEMVQSVIPAFTYAKAFGVPLPDDISKLAQSEYMTGKVGNEFRFARERAMISGNEFDNRLQLHKDAKLEKDLYSGVNKLDLELRQPLTPGATGPGEAQQRNEAFLGRFLDEMNRFTKQFHYNGDANDKEKKVQEFQRETLLDSQQNQAVTRTRIHFPNDGRLLVKALTMLSDEINQRQGQALYQVVRPTRQQKDLNDVLQNRQGEPLPDSSPLKVGAPPTIRPHTELKSEQSAKQTMAEPAAEAVRAYRTKL</sequence>